<dbReference type="FunFam" id="3.80.10.10:FF:000067">
    <property type="entry name" value="Leucine-rich repeat and calponin homology domain-containing protein 4 isoform 1"/>
    <property type="match status" value="1"/>
</dbReference>
<dbReference type="InterPro" id="IPR036872">
    <property type="entry name" value="CH_dom_sf"/>
</dbReference>
<evidence type="ECO:0000256" key="1">
    <source>
        <dbReference type="ARBA" id="ARBA00022614"/>
    </source>
</evidence>
<organism evidence="6 7">
    <name type="scientific">Sinanodonta woodiana</name>
    <name type="common">Chinese pond mussel</name>
    <name type="synonym">Anodonta woodiana</name>
    <dbReference type="NCBI Taxonomy" id="1069815"/>
    <lineage>
        <taxon>Eukaryota</taxon>
        <taxon>Metazoa</taxon>
        <taxon>Spiralia</taxon>
        <taxon>Lophotrochozoa</taxon>
        <taxon>Mollusca</taxon>
        <taxon>Bivalvia</taxon>
        <taxon>Autobranchia</taxon>
        <taxon>Heteroconchia</taxon>
        <taxon>Palaeoheterodonta</taxon>
        <taxon>Unionida</taxon>
        <taxon>Unionoidea</taxon>
        <taxon>Unionidae</taxon>
        <taxon>Unioninae</taxon>
        <taxon>Sinanodonta</taxon>
    </lineage>
</organism>
<keyword evidence="2" id="KW-0677">Repeat</keyword>
<feature type="compositionally biased region" description="Basic and acidic residues" evidence="4">
    <location>
        <begin position="713"/>
        <end position="727"/>
    </location>
</feature>
<dbReference type="InterPro" id="IPR001611">
    <property type="entry name" value="Leu-rich_rpt"/>
</dbReference>
<dbReference type="Pfam" id="PF00307">
    <property type="entry name" value="CH"/>
    <property type="match status" value="1"/>
</dbReference>
<feature type="compositionally biased region" description="Low complexity" evidence="4">
    <location>
        <begin position="606"/>
        <end position="654"/>
    </location>
</feature>
<evidence type="ECO:0000313" key="6">
    <source>
        <dbReference type="EMBL" id="KAL3846997.1"/>
    </source>
</evidence>
<gene>
    <name evidence="6" type="ORF">ACJMK2_017937</name>
</gene>
<dbReference type="EMBL" id="JBJQND010000016">
    <property type="protein sequence ID" value="KAL3846997.1"/>
    <property type="molecule type" value="Genomic_DNA"/>
</dbReference>
<keyword evidence="7" id="KW-1185">Reference proteome</keyword>
<feature type="coiled-coil region" evidence="3">
    <location>
        <begin position="318"/>
        <end position="412"/>
    </location>
</feature>
<dbReference type="SMART" id="SM00364">
    <property type="entry name" value="LRR_BAC"/>
    <property type="match status" value="4"/>
</dbReference>
<dbReference type="Pfam" id="PF00560">
    <property type="entry name" value="LRR_1"/>
    <property type="match status" value="2"/>
</dbReference>
<dbReference type="PANTHER" id="PTHR48051:SF21">
    <property type="entry name" value="CALPONIN-HOMOLOGY (CH) DOMAIN-CONTAINING PROTEIN"/>
    <property type="match status" value="1"/>
</dbReference>
<dbReference type="InterPro" id="IPR050216">
    <property type="entry name" value="LRR_domain-containing"/>
</dbReference>
<feature type="compositionally biased region" description="Polar residues" evidence="4">
    <location>
        <begin position="549"/>
        <end position="558"/>
    </location>
</feature>
<evidence type="ECO:0000256" key="4">
    <source>
        <dbReference type="SAM" id="MobiDB-lite"/>
    </source>
</evidence>
<evidence type="ECO:0000256" key="2">
    <source>
        <dbReference type="ARBA" id="ARBA00022737"/>
    </source>
</evidence>
<feature type="region of interest" description="Disordered" evidence="4">
    <location>
        <begin position="415"/>
        <end position="727"/>
    </location>
</feature>
<dbReference type="Gene3D" id="1.10.418.10">
    <property type="entry name" value="Calponin-like domain"/>
    <property type="match status" value="1"/>
</dbReference>
<dbReference type="SMART" id="SM00369">
    <property type="entry name" value="LRR_TYP"/>
    <property type="match status" value="5"/>
</dbReference>
<keyword evidence="1" id="KW-0433">Leucine-rich repeat</keyword>
<evidence type="ECO:0000259" key="5">
    <source>
        <dbReference type="PROSITE" id="PS50021"/>
    </source>
</evidence>
<keyword evidence="3" id="KW-0175">Coiled coil</keyword>
<dbReference type="PROSITE" id="PS50021">
    <property type="entry name" value="CH"/>
    <property type="match status" value="1"/>
</dbReference>
<feature type="domain" description="Calponin-homology (CH)" evidence="5">
    <location>
        <begin position="728"/>
        <end position="838"/>
    </location>
</feature>
<dbReference type="AlphaFoldDB" id="A0ABD3UFH6"/>
<dbReference type="PROSITE" id="PS50096">
    <property type="entry name" value="IQ"/>
    <property type="match status" value="1"/>
</dbReference>
<proteinExistence type="predicted"/>
<dbReference type="Proteomes" id="UP001634394">
    <property type="component" value="Unassembled WGS sequence"/>
</dbReference>
<dbReference type="InterPro" id="IPR032675">
    <property type="entry name" value="LRR_dom_sf"/>
</dbReference>
<name>A0ABD3UFH6_SINWO</name>
<dbReference type="SUPFAM" id="SSF52058">
    <property type="entry name" value="L domain-like"/>
    <property type="match status" value="1"/>
</dbReference>
<dbReference type="Gene3D" id="3.80.10.10">
    <property type="entry name" value="Ribonuclease Inhibitor"/>
    <property type="match status" value="1"/>
</dbReference>
<dbReference type="InterPro" id="IPR003591">
    <property type="entry name" value="Leu-rich_rpt_typical-subtyp"/>
</dbReference>
<feature type="compositionally biased region" description="Polar residues" evidence="4">
    <location>
        <begin position="453"/>
        <end position="501"/>
    </location>
</feature>
<reference evidence="6 7" key="1">
    <citation type="submission" date="2024-11" db="EMBL/GenBank/DDBJ databases">
        <title>Chromosome-level genome assembly of the freshwater bivalve Anodonta woodiana.</title>
        <authorList>
            <person name="Chen X."/>
        </authorList>
    </citation>
    <scope>NUCLEOTIDE SEQUENCE [LARGE SCALE GENOMIC DNA]</scope>
    <source>
        <strain evidence="6">MN2024</strain>
        <tissue evidence="6">Gills</tissue>
    </source>
</reference>
<feature type="compositionally biased region" description="Polar residues" evidence="4">
    <location>
        <begin position="525"/>
        <end position="535"/>
    </location>
</feature>
<dbReference type="SUPFAM" id="SSF47576">
    <property type="entry name" value="Calponin-homology domain, CH-domain"/>
    <property type="match status" value="1"/>
</dbReference>
<accession>A0ABD3UFH6</accession>
<feature type="compositionally biased region" description="Polar residues" evidence="4">
    <location>
        <begin position="663"/>
        <end position="673"/>
    </location>
</feature>
<protein>
    <recommendedName>
        <fullName evidence="5">Calponin-homology (CH) domain-containing protein</fullName>
    </recommendedName>
</protein>
<evidence type="ECO:0000256" key="3">
    <source>
        <dbReference type="SAM" id="Coils"/>
    </source>
</evidence>
<dbReference type="Pfam" id="PF13855">
    <property type="entry name" value="LRR_8"/>
    <property type="match status" value="1"/>
</dbReference>
<dbReference type="PROSITE" id="PS51450">
    <property type="entry name" value="LRR"/>
    <property type="match status" value="1"/>
</dbReference>
<dbReference type="SMART" id="SM00033">
    <property type="entry name" value="CH"/>
    <property type="match status" value="1"/>
</dbReference>
<evidence type="ECO:0000313" key="7">
    <source>
        <dbReference type="Proteomes" id="UP001634394"/>
    </source>
</evidence>
<sequence length="845" mass="94273">MRSPVKCFKMATTFGAGGQSPNSLSRSIERVFEEAQHTGEIILSGRKLREYPKIASKYDLADTISADLSKNRFSEIPKELCEYVSMERLNCYSNVIKSIPEVFIQLQALTYVNLSRNQLSVLPSFISQLQALEVLIAGNNKLVSLPEEIGILDKLMELDVSCNEISQLPVTIGDLRSLKSLNVRRNMLVELPLEISKLNLRKLDFSCNRISRIPTVFRKIETIEEIVLDHNPLILPPAHVCTKGRQHILKYLHDEAIREDKKRGILNEVEMKRYRKSLPPQQSISSDEFRNLVDSPENKWKRHTVLSSDSGYSTTDSLEKCGWSSEELQRQKQEYERKKKVAEQLRLQQEEEMEKEERRRAALRVQEEQRALLERQQEEFRLKEELRIQEELRQAEAQRQEELRRLEALRVIQEAQEQKNKKPGLNTSGSFKEERKSNSISPYRRTVSDSAHRLQQVNGPANSQISAPTVITNGPYGDNTNEFSPVTTLDTSVCPSPNTSFDMHDSTPPHPAQNVPPTRALLTDSHPTTQQSSAPVGTRRTKVSDKLPSASSTGSVRPTGTADRHGRVTSGSTAVRASGLQAPRKNHLTSRSGSTSSEDDKKHPASARSSISPASSTSSLQKSRTGMSKTSTSTSKPTSKVSKTAVASTTSKSAGLSKPAAPSGQSKLQTNPSIARGRRPSAGTGASDSNVKIEDLKNHNPSLPVQRQQGHQRQQEHPRQQEHQKDEMEHIEMLRKTMETRLKRSLPDNLPEALSDGVLLCHLANQIRPRSVASVHVPSPAVPKLTTAKCRRNVDNFLDACRKIGVKKEQICAATDILEEKGISRIAATVTALIVLSKTPRSMAV</sequence>
<dbReference type="InterPro" id="IPR001715">
    <property type="entry name" value="CH_dom"/>
</dbReference>
<dbReference type="CDD" id="cd21205">
    <property type="entry name" value="CH_LRCH"/>
    <property type="match status" value="1"/>
</dbReference>
<comment type="caution">
    <text evidence="6">The sequence shown here is derived from an EMBL/GenBank/DDBJ whole genome shotgun (WGS) entry which is preliminary data.</text>
</comment>
<dbReference type="PANTHER" id="PTHR48051">
    <property type="match status" value="1"/>
</dbReference>